<reference evidence="3" key="1">
    <citation type="submission" date="2019-02" db="EMBL/GenBank/DDBJ databases">
        <authorList>
            <person name="Gruber-Vodicka R. H."/>
            <person name="Seah K. B. B."/>
        </authorList>
    </citation>
    <scope>NUCLEOTIDE SEQUENCE</scope>
    <source>
        <strain evidence="2">BECK_BZ123</strain>
        <strain evidence="1">BECK_BZ125</strain>
        <strain evidence="3">BECK_BZ126</strain>
    </source>
</reference>
<accession>A0A451A5P2</accession>
<evidence type="ECO:0000313" key="2">
    <source>
        <dbReference type="EMBL" id="VFK48085.1"/>
    </source>
</evidence>
<evidence type="ECO:0000313" key="3">
    <source>
        <dbReference type="EMBL" id="VFK61348.1"/>
    </source>
</evidence>
<name>A0A451A5P2_9GAMM</name>
<sequence length="45" mass="5249">MSRGSSNDHGGFATPEDEEALLIYNKEINVFTFWRVIHRLNELKI</sequence>
<dbReference type="EMBL" id="CAADFW010000057">
    <property type="protein sequence ID" value="VFK61348.1"/>
    <property type="molecule type" value="Genomic_DNA"/>
</dbReference>
<protein>
    <submittedName>
        <fullName evidence="3">Uncharacterized protein</fullName>
    </submittedName>
</protein>
<dbReference type="EMBL" id="CAADFS010000057">
    <property type="protein sequence ID" value="VFK48085.1"/>
    <property type="molecule type" value="Genomic_DNA"/>
</dbReference>
<dbReference type="AlphaFoldDB" id="A0A451A5P2"/>
<evidence type="ECO:0000313" key="1">
    <source>
        <dbReference type="EMBL" id="VFK46092.1"/>
    </source>
</evidence>
<gene>
    <name evidence="2" type="ORF">BECKTC1821D_GA0114238_105719</name>
    <name evidence="1" type="ORF">BECKTC1821E_GA0114239_105919</name>
    <name evidence="3" type="ORF">BECKTC1821F_GA0114240_105719</name>
</gene>
<proteinExistence type="predicted"/>
<organism evidence="3">
    <name type="scientific">Candidatus Kentrum sp. TC</name>
    <dbReference type="NCBI Taxonomy" id="2126339"/>
    <lineage>
        <taxon>Bacteria</taxon>
        <taxon>Pseudomonadati</taxon>
        <taxon>Pseudomonadota</taxon>
        <taxon>Gammaproteobacteria</taxon>
        <taxon>Candidatus Kentrum</taxon>
    </lineage>
</organism>
<dbReference type="EMBL" id="CAADFT010000059">
    <property type="protein sequence ID" value="VFK46092.1"/>
    <property type="molecule type" value="Genomic_DNA"/>
</dbReference>